<evidence type="ECO:0000313" key="4">
    <source>
        <dbReference type="Proteomes" id="UP000237000"/>
    </source>
</evidence>
<dbReference type="OrthoDB" id="10293183at2759"/>
<dbReference type="EMBL" id="JXTC01000047">
    <property type="protein sequence ID" value="PON95061.1"/>
    <property type="molecule type" value="Genomic_DNA"/>
</dbReference>
<keyword evidence="2" id="KW-0472">Membrane</keyword>
<keyword evidence="2" id="KW-1133">Transmembrane helix</keyword>
<dbReference type="InParanoid" id="A0A2P5FB99"/>
<dbReference type="AlphaFoldDB" id="A0A2P5FB99"/>
<accession>A0A2P5FB99</accession>
<protein>
    <submittedName>
        <fullName evidence="3">Uncharacterized protein</fullName>
    </submittedName>
</protein>
<evidence type="ECO:0000256" key="2">
    <source>
        <dbReference type="SAM" id="Phobius"/>
    </source>
</evidence>
<organism evidence="3 4">
    <name type="scientific">Trema orientale</name>
    <name type="common">Charcoal tree</name>
    <name type="synonym">Celtis orientalis</name>
    <dbReference type="NCBI Taxonomy" id="63057"/>
    <lineage>
        <taxon>Eukaryota</taxon>
        <taxon>Viridiplantae</taxon>
        <taxon>Streptophyta</taxon>
        <taxon>Embryophyta</taxon>
        <taxon>Tracheophyta</taxon>
        <taxon>Spermatophyta</taxon>
        <taxon>Magnoliopsida</taxon>
        <taxon>eudicotyledons</taxon>
        <taxon>Gunneridae</taxon>
        <taxon>Pentapetalae</taxon>
        <taxon>rosids</taxon>
        <taxon>fabids</taxon>
        <taxon>Rosales</taxon>
        <taxon>Cannabaceae</taxon>
        <taxon>Trema</taxon>
    </lineage>
</organism>
<feature type="region of interest" description="Disordered" evidence="1">
    <location>
        <begin position="67"/>
        <end position="94"/>
    </location>
</feature>
<evidence type="ECO:0000256" key="1">
    <source>
        <dbReference type="SAM" id="MobiDB-lite"/>
    </source>
</evidence>
<feature type="transmembrane region" description="Helical" evidence="2">
    <location>
        <begin position="6"/>
        <end position="25"/>
    </location>
</feature>
<name>A0A2P5FB99_TREOI</name>
<proteinExistence type="predicted"/>
<feature type="compositionally biased region" description="Polar residues" evidence="1">
    <location>
        <begin position="67"/>
        <end position="86"/>
    </location>
</feature>
<comment type="caution">
    <text evidence="3">The sequence shown here is derived from an EMBL/GenBank/DDBJ whole genome shotgun (WGS) entry which is preliminary data.</text>
</comment>
<keyword evidence="2" id="KW-0812">Transmembrane</keyword>
<gene>
    <name evidence="3" type="ORF">TorRG33x02_092600</name>
</gene>
<evidence type="ECO:0000313" key="3">
    <source>
        <dbReference type="EMBL" id="PON95061.1"/>
    </source>
</evidence>
<keyword evidence="4" id="KW-1185">Reference proteome</keyword>
<sequence length="94" mass="10665">MYLRTKSLIFIINFAKAVVVLLMIFSASKQSHSIRVAAAGRPLHQEQYHVKMKKQMRFDLKARDYSTKTTSLEPPTPNQKGNNPCTGITCGHHH</sequence>
<reference evidence="4" key="1">
    <citation type="submission" date="2016-06" db="EMBL/GenBank/DDBJ databases">
        <title>Parallel loss of symbiosis genes in relatives of nitrogen-fixing non-legume Parasponia.</title>
        <authorList>
            <person name="Van Velzen R."/>
            <person name="Holmer R."/>
            <person name="Bu F."/>
            <person name="Rutten L."/>
            <person name="Van Zeijl A."/>
            <person name="Liu W."/>
            <person name="Santuari L."/>
            <person name="Cao Q."/>
            <person name="Sharma T."/>
            <person name="Shen D."/>
            <person name="Roswanjaya Y."/>
            <person name="Wardhani T."/>
            <person name="Kalhor M.S."/>
            <person name="Jansen J."/>
            <person name="Van den Hoogen J."/>
            <person name="Gungor B."/>
            <person name="Hartog M."/>
            <person name="Hontelez J."/>
            <person name="Verver J."/>
            <person name="Yang W.-C."/>
            <person name="Schijlen E."/>
            <person name="Repin R."/>
            <person name="Schilthuizen M."/>
            <person name="Schranz E."/>
            <person name="Heidstra R."/>
            <person name="Miyata K."/>
            <person name="Fedorova E."/>
            <person name="Kohlen W."/>
            <person name="Bisseling T."/>
            <person name="Smit S."/>
            <person name="Geurts R."/>
        </authorList>
    </citation>
    <scope>NUCLEOTIDE SEQUENCE [LARGE SCALE GENOMIC DNA]</scope>
    <source>
        <strain evidence="4">cv. RG33-2</strain>
    </source>
</reference>
<dbReference type="Proteomes" id="UP000237000">
    <property type="component" value="Unassembled WGS sequence"/>
</dbReference>